<feature type="transmembrane region" description="Helical" evidence="1">
    <location>
        <begin position="12"/>
        <end position="35"/>
    </location>
</feature>
<organism evidence="2 3">
    <name type="scientific">Anaeromyxobacter dehalogenans (strain ATCC BAA-258 / DSM 21875 / 2CP-1)</name>
    <dbReference type="NCBI Taxonomy" id="455488"/>
    <lineage>
        <taxon>Bacteria</taxon>
        <taxon>Pseudomonadati</taxon>
        <taxon>Myxococcota</taxon>
        <taxon>Myxococcia</taxon>
        <taxon>Myxococcales</taxon>
        <taxon>Cystobacterineae</taxon>
        <taxon>Anaeromyxobacteraceae</taxon>
        <taxon>Anaeromyxobacter</taxon>
    </lineage>
</organism>
<accession>B8JDH7</accession>
<keyword evidence="1" id="KW-0472">Membrane</keyword>
<keyword evidence="3" id="KW-1185">Reference proteome</keyword>
<sequence>METARTYRTRLPLRIAVAAAAVLWAGVLVVLLAAPGSEARSVLSAGAFVAFFLVFTFVYRKTWITVTPDGIVAATPLRVRPVRFDEIVEIVVQDGLAGRVYAVFTRRGLVQFTSLFARHRELFELLLERAQLQRR</sequence>
<keyword evidence="1" id="KW-1133">Transmembrane helix</keyword>
<reference evidence="2" key="1">
    <citation type="submission" date="2009-01" db="EMBL/GenBank/DDBJ databases">
        <title>Complete sequence of Anaeromyxobacter dehalogenans 2CP-1.</title>
        <authorList>
            <consortium name="US DOE Joint Genome Institute"/>
            <person name="Lucas S."/>
            <person name="Copeland A."/>
            <person name="Lapidus A."/>
            <person name="Glavina del Rio T."/>
            <person name="Dalin E."/>
            <person name="Tice H."/>
            <person name="Bruce D."/>
            <person name="Goodwin L."/>
            <person name="Pitluck S."/>
            <person name="Saunders E."/>
            <person name="Brettin T."/>
            <person name="Detter J.C."/>
            <person name="Han C."/>
            <person name="Larimer F."/>
            <person name="Land M."/>
            <person name="Hauser L."/>
            <person name="Kyrpides N."/>
            <person name="Ovchinnikova G."/>
            <person name="Beliaev A.S."/>
            <person name="Richardson P."/>
        </authorList>
    </citation>
    <scope>NUCLEOTIDE SEQUENCE</scope>
    <source>
        <strain evidence="2">2CP-1</strain>
    </source>
</reference>
<feature type="transmembrane region" description="Helical" evidence="1">
    <location>
        <begin position="41"/>
        <end position="59"/>
    </location>
</feature>
<dbReference type="AlphaFoldDB" id="B8JDH7"/>
<evidence type="ECO:0008006" key="4">
    <source>
        <dbReference type="Google" id="ProtNLM"/>
    </source>
</evidence>
<evidence type="ECO:0000313" key="3">
    <source>
        <dbReference type="Proteomes" id="UP000007089"/>
    </source>
</evidence>
<evidence type="ECO:0000256" key="1">
    <source>
        <dbReference type="SAM" id="Phobius"/>
    </source>
</evidence>
<dbReference type="KEGG" id="acp:A2cp1_2689"/>
<protein>
    <recommendedName>
        <fullName evidence="4">PH domain-containing protein</fullName>
    </recommendedName>
</protein>
<keyword evidence="1" id="KW-0812">Transmembrane</keyword>
<name>B8JDH7_ANAD2</name>
<dbReference type="RefSeq" id="WP_012526603.1">
    <property type="nucleotide sequence ID" value="NC_011891.1"/>
</dbReference>
<gene>
    <name evidence="2" type="ordered locus">A2cp1_2689</name>
</gene>
<dbReference type="EMBL" id="CP001359">
    <property type="protein sequence ID" value="ACL66026.1"/>
    <property type="molecule type" value="Genomic_DNA"/>
</dbReference>
<evidence type="ECO:0000313" key="2">
    <source>
        <dbReference type="EMBL" id="ACL66026.1"/>
    </source>
</evidence>
<dbReference type="HOGENOM" id="CLU_1881422_0_0_7"/>
<proteinExistence type="predicted"/>
<dbReference type="Proteomes" id="UP000007089">
    <property type="component" value="Chromosome"/>
</dbReference>